<sequence>MIDFALLFDYSEEYMEGLRNTLYASLIALAGSFMLGTIVAVLRMTPVRPLRWLGRAYVEFFRNIPLLLVVYIFFLGLPALGIILSGFVSGTIGLTVYTSAYIAEAIRAGIMAVPAGQSEAARSSGLTYIQTMRHVVLPQAIKIVVPPISNQFLNLVKNSSILGVVSGFDLMYYADIVNSETYQTVNALFMAALLYLLLTIPLSYATRLLEKRLARTG</sequence>
<organism evidence="10 11">
    <name type="scientific">Paenibacillus darwinianus</name>
    <dbReference type="NCBI Taxonomy" id="1380763"/>
    <lineage>
        <taxon>Bacteria</taxon>
        <taxon>Bacillati</taxon>
        <taxon>Bacillota</taxon>
        <taxon>Bacilli</taxon>
        <taxon>Bacillales</taxon>
        <taxon>Paenibacillaceae</taxon>
        <taxon>Paenibacillus</taxon>
    </lineage>
</organism>
<accession>A0A9W5RZV1</accession>
<dbReference type="NCBIfam" id="TIGR01726">
    <property type="entry name" value="HEQRo_perm_3TM"/>
    <property type="match status" value="1"/>
</dbReference>
<evidence type="ECO:0000256" key="4">
    <source>
        <dbReference type="ARBA" id="ARBA00022692"/>
    </source>
</evidence>
<dbReference type="Pfam" id="PF00528">
    <property type="entry name" value="BPD_transp_1"/>
    <property type="match status" value="1"/>
</dbReference>
<dbReference type="InterPro" id="IPR010065">
    <property type="entry name" value="AA_ABC_transptr_permease_3TM"/>
</dbReference>
<keyword evidence="7 8" id="KW-0472">Membrane</keyword>
<dbReference type="PANTHER" id="PTHR30614">
    <property type="entry name" value="MEMBRANE COMPONENT OF AMINO ACID ABC TRANSPORTER"/>
    <property type="match status" value="1"/>
</dbReference>
<comment type="subcellular location">
    <subcellularLocation>
        <location evidence="1 8">Cell membrane</location>
        <topology evidence="1 8">Multi-pass membrane protein</topology>
    </subcellularLocation>
</comment>
<feature type="transmembrane region" description="Helical" evidence="8">
    <location>
        <begin position="187"/>
        <end position="205"/>
    </location>
</feature>
<name>A0A9W5RZV1_9BACL</name>
<dbReference type="RefSeq" id="WP_036583120.1">
    <property type="nucleotide sequence ID" value="NZ_KK082159.1"/>
</dbReference>
<comment type="caution">
    <text evidence="10">The sequence shown here is derived from an EMBL/GenBank/DDBJ whole genome shotgun (WGS) entry which is preliminary data.</text>
</comment>
<dbReference type="SUPFAM" id="SSF161098">
    <property type="entry name" value="MetI-like"/>
    <property type="match status" value="1"/>
</dbReference>
<evidence type="ECO:0000256" key="6">
    <source>
        <dbReference type="ARBA" id="ARBA00022989"/>
    </source>
</evidence>
<dbReference type="PROSITE" id="PS50928">
    <property type="entry name" value="ABC_TM1"/>
    <property type="match status" value="1"/>
</dbReference>
<keyword evidence="6 8" id="KW-1133">Transmembrane helix</keyword>
<feature type="domain" description="ABC transmembrane type-1" evidence="9">
    <location>
        <begin position="18"/>
        <end position="206"/>
    </location>
</feature>
<keyword evidence="3" id="KW-1003">Cell membrane</keyword>
<keyword evidence="2 8" id="KW-0813">Transport</keyword>
<reference evidence="10 11" key="1">
    <citation type="submission" date="2014-02" db="EMBL/GenBank/DDBJ databases">
        <title>Genome sequence of Paenibacillus darwinianus reveals adaptive mechanisms for survival in Antarctic soils.</title>
        <authorList>
            <person name="Dsouza M."/>
            <person name="Taylor M.W."/>
            <person name="Turner S.J."/>
            <person name="Aislabie J."/>
        </authorList>
    </citation>
    <scope>NUCLEOTIDE SEQUENCE [LARGE SCALE GENOMIC DNA]</scope>
    <source>
        <strain evidence="10 11">CE1</strain>
    </source>
</reference>
<evidence type="ECO:0000256" key="3">
    <source>
        <dbReference type="ARBA" id="ARBA00022475"/>
    </source>
</evidence>
<evidence type="ECO:0000256" key="1">
    <source>
        <dbReference type="ARBA" id="ARBA00004651"/>
    </source>
</evidence>
<feature type="transmembrane region" description="Helical" evidence="8">
    <location>
        <begin position="20"/>
        <end position="42"/>
    </location>
</feature>
<dbReference type="InterPro" id="IPR043429">
    <property type="entry name" value="ArtM/GltK/GlnP/TcyL/YhdX-like"/>
</dbReference>
<dbReference type="OrthoDB" id="9805999at2"/>
<dbReference type="Gene3D" id="1.10.3720.10">
    <property type="entry name" value="MetI-like"/>
    <property type="match status" value="1"/>
</dbReference>
<evidence type="ECO:0000259" key="9">
    <source>
        <dbReference type="PROSITE" id="PS50928"/>
    </source>
</evidence>
<evidence type="ECO:0000256" key="2">
    <source>
        <dbReference type="ARBA" id="ARBA00022448"/>
    </source>
</evidence>
<gene>
    <name evidence="10" type="ORF">BG53_05445</name>
</gene>
<evidence type="ECO:0000256" key="7">
    <source>
        <dbReference type="ARBA" id="ARBA00023136"/>
    </source>
</evidence>
<dbReference type="GO" id="GO:0043190">
    <property type="term" value="C:ATP-binding cassette (ABC) transporter complex"/>
    <property type="evidence" value="ECO:0007669"/>
    <property type="project" value="InterPro"/>
</dbReference>
<evidence type="ECO:0000256" key="5">
    <source>
        <dbReference type="ARBA" id="ARBA00022970"/>
    </source>
</evidence>
<dbReference type="AlphaFoldDB" id="A0A9W5RZV1"/>
<protein>
    <submittedName>
        <fullName evidence="10">Glutamine ABC transporter permease</fullName>
    </submittedName>
</protein>
<evidence type="ECO:0000256" key="8">
    <source>
        <dbReference type="RuleBase" id="RU363032"/>
    </source>
</evidence>
<feature type="transmembrane region" description="Helical" evidence="8">
    <location>
        <begin position="63"/>
        <end position="88"/>
    </location>
</feature>
<dbReference type="FunFam" id="1.10.3720.10:FF:000033">
    <property type="entry name" value="Polar amino acid ABC transporter permease"/>
    <property type="match status" value="1"/>
</dbReference>
<keyword evidence="5" id="KW-0029">Amino-acid transport</keyword>
<dbReference type="GO" id="GO:0006865">
    <property type="term" value="P:amino acid transport"/>
    <property type="evidence" value="ECO:0007669"/>
    <property type="project" value="UniProtKB-KW"/>
</dbReference>
<keyword evidence="11" id="KW-1185">Reference proteome</keyword>
<comment type="similarity">
    <text evidence="8">Belongs to the binding-protein-dependent transport system permease family.</text>
</comment>
<dbReference type="CDD" id="cd06261">
    <property type="entry name" value="TM_PBP2"/>
    <property type="match status" value="1"/>
</dbReference>
<keyword evidence="4 8" id="KW-0812">Transmembrane</keyword>
<proteinExistence type="inferred from homology"/>
<dbReference type="PANTHER" id="PTHR30614:SF7">
    <property type="entry name" value="GLUTAMINE ABC TRANSPORTER PERMEASE PROTEIN GLNM-RELATED"/>
    <property type="match status" value="1"/>
</dbReference>
<evidence type="ECO:0000313" key="10">
    <source>
        <dbReference type="EMBL" id="EXX86771.1"/>
    </source>
</evidence>
<dbReference type="InterPro" id="IPR000515">
    <property type="entry name" value="MetI-like"/>
</dbReference>
<dbReference type="InterPro" id="IPR035906">
    <property type="entry name" value="MetI-like_sf"/>
</dbReference>
<dbReference type="EMBL" id="JFHU01000180">
    <property type="protein sequence ID" value="EXX86771.1"/>
    <property type="molecule type" value="Genomic_DNA"/>
</dbReference>
<evidence type="ECO:0000313" key="11">
    <source>
        <dbReference type="Proteomes" id="UP000053750"/>
    </source>
</evidence>
<dbReference type="Proteomes" id="UP000053750">
    <property type="component" value="Unassembled WGS sequence"/>
</dbReference>
<dbReference type="GO" id="GO:0022857">
    <property type="term" value="F:transmembrane transporter activity"/>
    <property type="evidence" value="ECO:0007669"/>
    <property type="project" value="InterPro"/>
</dbReference>